<dbReference type="Proteomes" id="UP000299102">
    <property type="component" value="Unassembled WGS sequence"/>
</dbReference>
<gene>
    <name evidence="1" type="ORF">EVAR_28874_1</name>
</gene>
<comment type="caution">
    <text evidence="1">The sequence shown here is derived from an EMBL/GenBank/DDBJ whole genome shotgun (WGS) entry which is preliminary data.</text>
</comment>
<dbReference type="EMBL" id="BGZK01000689">
    <property type="protein sequence ID" value="GBP56294.1"/>
    <property type="molecule type" value="Genomic_DNA"/>
</dbReference>
<name>A0A4C1X1R8_EUMVA</name>
<evidence type="ECO:0000313" key="1">
    <source>
        <dbReference type="EMBL" id="GBP56294.1"/>
    </source>
</evidence>
<sequence>MNHERRGRVLEVGRFMNHERRGRVLEVGRFMNQERRDRVLEAVVGPNLTPEAATDSDLGAKAVESRRTELFVEGHMNSQAALHLQGDQVKRLAPSQIELLSLEVVQDIIRKHPYGKLDQKIEKWSPFPIGIRDSVGVTSSLPDSWIEIGRLLNEGVDPCKEEGANGERL</sequence>
<organism evidence="1 2">
    <name type="scientific">Eumeta variegata</name>
    <name type="common">Bagworm moth</name>
    <name type="synonym">Eumeta japonica</name>
    <dbReference type="NCBI Taxonomy" id="151549"/>
    <lineage>
        <taxon>Eukaryota</taxon>
        <taxon>Metazoa</taxon>
        <taxon>Ecdysozoa</taxon>
        <taxon>Arthropoda</taxon>
        <taxon>Hexapoda</taxon>
        <taxon>Insecta</taxon>
        <taxon>Pterygota</taxon>
        <taxon>Neoptera</taxon>
        <taxon>Endopterygota</taxon>
        <taxon>Lepidoptera</taxon>
        <taxon>Glossata</taxon>
        <taxon>Ditrysia</taxon>
        <taxon>Tineoidea</taxon>
        <taxon>Psychidae</taxon>
        <taxon>Oiketicinae</taxon>
        <taxon>Eumeta</taxon>
    </lineage>
</organism>
<reference evidence="1 2" key="1">
    <citation type="journal article" date="2019" name="Commun. Biol.">
        <title>The bagworm genome reveals a unique fibroin gene that provides high tensile strength.</title>
        <authorList>
            <person name="Kono N."/>
            <person name="Nakamura H."/>
            <person name="Ohtoshi R."/>
            <person name="Tomita M."/>
            <person name="Numata K."/>
            <person name="Arakawa K."/>
        </authorList>
    </citation>
    <scope>NUCLEOTIDE SEQUENCE [LARGE SCALE GENOMIC DNA]</scope>
</reference>
<accession>A0A4C1X1R8</accession>
<keyword evidence="2" id="KW-1185">Reference proteome</keyword>
<protein>
    <submittedName>
        <fullName evidence="1">Uncharacterized protein</fullName>
    </submittedName>
</protein>
<proteinExistence type="predicted"/>
<dbReference type="AlphaFoldDB" id="A0A4C1X1R8"/>
<evidence type="ECO:0000313" key="2">
    <source>
        <dbReference type="Proteomes" id="UP000299102"/>
    </source>
</evidence>